<keyword evidence="2" id="KW-0378">Hydrolase</keyword>
<dbReference type="InterPro" id="IPR000209">
    <property type="entry name" value="Peptidase_S8/S53_dom"/>
</dbReference>
<dbReference type="Proteomes" id="UP000286848">
    <property type="component" value="Unassembled WGS sequence"/>
</dbReference>
<evidence type="ECO:0000313" key="2">
    <source>
        <dbReference type="EMBL" id="GBG94539.1"/>
    </source>
</evidence>
<dbReference type="GO" id="GO:0006508">
    <property type="term" value="P:proteolysis"/>
    <property type="evidence" value="ECO:0007669"/>
    <property type="project" value="UniProtKB-KW"/>
</dbReference>
<dbReference type="Pfam" id="PF00082">
    <property type="entry name" value="Peptidase_S8"/>
    <property type="match status" value="1"/>
</dbReference>
<reference evidence="2 3" key="1">
    <citation type="journal article" date="2019" name="Int. J. Syst. Evol. Microbiol.">
        <title>Lactobacillus salitolerans sp. nov., a novel lactic acid bacterium isolated from spent mushroom substrates.</title>
        <authorList>
            <person name="Tohno M."/>
            <person name="Tanizawa Y."/>
            <person name="Kojima Y."/>
            <person name="Sakamoto M."/>
            <person name="Nakamura Y."/>
            <person name="Ohkuma M."/>
            <person name="Kobayashi H."/>
        </authorList>
    </citation>
    <scope>NUCLEOTIDE SEQUENCE [LARGE SCALE GENOMIC DNA]</scope>
    <source>
        <strain evidence="2 3">YK43</strain>
    </source>
</reference>
<sequence>MNQILELKGRFEQRKSSQRPGAPTLPQDAVISLDHFEELIKNLLQVQAFWTKQPSFIKPLVSVYYDQVIAKSNRIQALLVQKNEKANGSIVGAKFTSTGEKKHIITHCVTLEAIQETITRLETARSFIQDHFGDEITNTDVAAITSGKIKADFGGFPKTKLARIIVDTLRVEKFGVEQLSVVSTVPSIVTIYDTGVNTVDLLQKVGLSKIELLDRTTMRLQPGDFELLQEKAPYLISMSVSDIAKLSPIVAATEEVDSKITIPAPNNEPIVGVIDTVFDQDVYFSSWVDYHNLVSEDIPDVPWGADHGTAVTSIIVDGPSFNPELEDGCGRFRVRHFGVTNGDRASSFSVIKAIKQIIAQNKDIKVWNLSLGSMLEVNDNFISPEAAILDQIEYEQDVIFIISGTNKPRNHPGKMKIGAPADSINSIVVNSVDSEGNPALYSRDGIVLSFFTKPDVSYFGGDQEKKIKVCTAMGTKKVTGTSFAAPWITRKVAYLIEVMGFSRELSKALIVDAARGWHKQDSVSSLVGFGVVPQNINEILHSANDEIRFVLNGVANKYETYNYNLPVPLEKGKHPFVARATLCYFPECNRNQGVDYTDTELDLHFGRVTGQTIQTINDNIQAEDGRFYLGESKVRLLFRKWDNVKSFGEKLTSRTRPRKSYQDSGIWGFSLKMKNRLQSNDGNGIKFGIVVTLKEIHGKNRIEDFIQQCSMRGWLVNRIDVENQVEIYNQAEEVIDLD</sequence>
<accession>A0A401ISN1</accession>
<dbReference type="OrthoDB" id="9759014at2"/>
<dbReference type="Gene3D" id="3.40.50.200">
    <property type="entry name" value="Peptidase S8/S53 domain"/>
    <property type="match status" value="1"/>
</dbReference>
<dbReference type="RefSeq" id="WP_124976032.1">
    <property type="nucleotide sequence ID" value="NZ_BFFP01000013.1"/>
</dbReference>
<dbReference type="AlphaFoldDB" id="A0A401ISN1"/>
<keyword evidence="3" id="KW-1185">Reference proteome</keyword>
<comment type="caution">
    <text evidence="2">The sequence shown here is derived from an EMBL/GenBank/DDBJ whole genome shotgun (WGS) entry which is preliminary data.</text>
</comment>
<dbReference type="InterPro" id="IPR034074">
    <property type="entry name" value="Y4bN_pept_dom"/>
</dbReference>
<dbReference type="InterPro" id="IPR036852">
    <property type="entry name" value="Peptidase_S8/S53_dom_sf"/>
</dbReference>
<dbReference type="CDD" id="cd04847">
    <property type="entry name" value="Peptidases_S8_Subtilisin_like_2"/>
    <property type="match status" value="1"/>
</dbReference>
<organism evidence="2 3">
    <name type="scientific">Ligilactobacillus salitolerans</name>
    <dbReference type="NCBI Taxonomy" id="1808352"/>
    <lineage>
        <taxon>Bacteria</taxon>
        <taxon>Bacillati</taxon>
        <taxon>Bacillota</taxon>
        <taxon>Bacilli</taxon>
        <taxon>Lactobacillales</taxon>
        <taxon>Lactobacillaceae</taxon>
        <taxon>Ligilactobacillus</taxon>
    </lineage>
</organism>
<feature type="domain" description="Peptidase S8/S53" evidence="1">
    <location>
        <begin position="188"/>
        <end position="530"/>
    </location>
</feature>
<name>A0A401ISN1_9LACO</name>
<evidence type="ECO:0000313" key="3">
    <source>
        <dbReference type="Proteomes" id="UP000286848"/>
    </source>
</evidence>
<gene>
    <name evidence="2" type="ORF">LFYK43_09980</name>
</gene>
<keyword evidence="2" id="KW-0645">Protease</keyword>
<protein>
    <submittedName>
        <fullName evidence="2">Subtilisin-like serine protease</fullName>
    </submittedName>
</protein>
<dbReference type="EMBL" id="BFFP01000013">
    <property type="protein sequence ID" value="GBG94539.1"/>
    <property type="molecule type" value="Genomic_DNA"/>
</dbReference>
<proteinExistence type="predicted"/>
<dbReference type="GO" id="GO:0004252">
    <property type="term" value="F:serine-type endopeptidase activity"/>
    <property type="evidence" value="ECO:0007669"/>
    <property type="project" value="InterPro"/>
</dbReference>
<evidence type="ECO:0000259" key="1">
    <source>
        <dbReference type="Pfam" id="PF00082"/>
    </source>
</evidence>
<dbReference type="SUPFAM" id="SSF52743">
    <property type="entry name" value="Subtilisin-like"/>
    <property type="match status" value="1"/>
</dbReference>